<dbReference type="FunCoup" id="A0A6P6YJK5">
    <property type="interactions" value="1545"/>
</dbReference>
<keyword evidence="3" id="KW-0648">Protein biosynthesis</keyword>
<dbReference type="Gene3D" id="3.30.70.1660">
    <property type="match status" value="1"/>
</dbReference>
<dbReference type="Gene3D" id="3.30.160.20">
    <property type="match status" value="1"/>
</dbReference>
<dbReference type="Pfam" id="PF03462">
    <property type="entry name" value="PCRF"/>
    <property type="match status" value="1"/>
</dbReference>
<dbReference type="InterPro" id="IPR005139">
    <property type="entry name" value="PCRF"/>
</dbReference>
<proteinExistence type="inferred from homology"/>
<organism evidence="5 6">
    <name type="scientific">Dermatophagoides pteronyssinus</name>
    <name type="common">European house dust mite</name>
    <dbReference type="NCBI Taxonomy" id="6956"/>
    <lineage>
        <taxon>Eukaryota</taxon>
        <taxon>Metazoa</taxon>
        <taxon>Ecdysozoa</taxon>
        <taxon>Arthropoda</taxon>
        <taxon>Chelicerata</taxon>
        <taxon>Arachnida</taxon>
        <taxon>Acari</taxon>
        <taxon>Acariformes</taxon>
        <taxon>Sarcoptiformes</taxon>
        <taxon>Astigmata</taxon>
        <taxon>Psoroptidia</taxon>
        <taxon>Analgoidea</taxon>
        <taxon>Pyroglyphidae</taxon>
        <taxon>Dermatophagoidinae</taxon>
        <taxon>Dermatophagoides</taxon>
    </lineage>
</organism>
<dbReference type="AlphaFoldDB" id="A0A6P6YJK5"/>
<dbReference type="CTD" id="34720"/>
<evidence type="ECO:0000313" key="6">
    <source>
        <dbReference type="RefSeq" id="XP_027205718.1"/>
    </source>
</evidence>
<dbReference type="InterPro" id="IPR045853">
    <property type="entry name" value="Pep_chain_release_fac_I_sf"/>
</dbReference>
<reference evidence="6" key="1">
    <citation type="submission" date="2025-08" db="UniProtKB">
        <authorList>
            <consortium name="RefSeq"/>
        </authorList>
    </citation>
    <scope>IDENTIFICATION</scope>
    <source>
        <strain evidence="6">Airmid</strain>
    </source>
</reference>
<dbReference type="OMA" id="AVFTMMP"/>
<dbReference type="OrthoDB" id="2019491at2759"/>
<dbReference type="InterPro" id="IPR050057">
    <property type="entry name" value="Prokaryotic/Mito_RF"/>
</dbReference>
<dbReference type="GO" id="GO:0003747">
    <property type="term" value="F:translation release factor activity"/>
    <property type="evidence" value="ECO:0007669"/>
    <property type="project" value="InterPro"/>
</dbReference>
<dbReference type="SMART" id="SM00937">
    <property type="entry name" value="PCRF"/>
    <property type="match status" value="1"/>
</dbReference>
<dbReference type="RefSeq" id="XP_027205718.1">
    <property type="nucleotide sequence ID" value="XM_027349917.1"/>
</dbReference>
<gene>
    <name evidence="6" type="primary">LOC113799304</name>
</gene>
<dbReference type="InParanoid" id="A0A6P6YJK5"/>
<dbReference type="SUPFAM" id="SSF75620">
    <property type="entry name" value="Release factor"/>
    <property type="match status" value="1"/>
</dbReference>
<accession>A0A6P6YJK5</accession>
<dbReference type="GO" id="GO:0005737">
    <property type="term" value="C:cytoplasm"/>
    <property type="evidence" value="ECO:0007669"/>
    <property type="project" value="UniProtKB-ARBA"/>
</dbReference>
<dbReference type="Pfam" id="PF00472">
    <property type="entry name" value="RF-1"/>
    <property type="match status" value="1"/>
</dbReference>
<feature type="domain" description="Peptide chain release factor" evidence="4">
    <location>
        <begin position="108"/>
        <end position="225"/>
    </location>
</feature>
<evidence type="ECO:0000256" key="2">
    <source>
        <dbReference type="ARBA" id="ARBA00022481"/>
    </source>
</evidence>
<dbReference type="InterPro" id="IPR000352">
    <property type="entry name" value="Pep_chain_release_fac_I"/>
</dbReference>
<evidence type="ECO:0000256" key="1">
    <source>
        <dbReference type="ARBA" id="ARBA00010835"/>
    </source>
</evidence>
<keyword evidence="2" id="KW-0488">Methylation</keyword>
<comment type="similarity">
    <text evidence="1">Belongs to the prokaryotic/mitochondrial release factor family.</text>
</comment>
<protein>
    <submittedName>
        <fullName evidence="6">Uncharacterized protein LOC113799304</fullName>
    </submittedName>
</protein>
<sequence length="419" mass="49079">MKIKMSINVFLFSRNVFTRIAKPNRFGLWTINSRRKIQTQSVEKNSNEIEKLIQKSFYKQPSFYRYFNQFLIENNFNKSISDELKFYYQRTLDEFLEINDLIISDDGKNVTDDNDDGFIALAKNESLSLIERLIQIQDQILDQACVDDRDINECSFEIRAGVGGKEASLFAQELYNLYLKFITFNGWQIRMNEDFEQIELDDSSSLFTQTIEINGNGCYPLLRHEAGVHRVQRVPRTEKYGRIHTSTVSIAVIPVRHNLVTVKESDLKIEVKNSSGPGGQNVNRNLTCVRITHLPTGHTVESQETRFQYQNKELALHKMKTLLNQIEYERLEREARQQKRLQIGIAARSDKIRTYNFPQNRITDHRLADNLHNIDGYMAGNECDKMRQIIDKLEILRHQELRRQLRDLLEKNFVKSSSL</sequence>
<keyword evidence="5" id="KW-1185">Reference proteome</keyword>
<dbReference type="Proteomes" id="UP000515146">
    <property type="component" value="Unplaced"/>
</dbReference>
<evidence type="ECO:0000256" key="3">
    <source>
        <dbReference type="ARBA" id="ARBA00022917"/>
    </source>
</evidence>
<evidence type="ECO:0000313" key="5">
    <source>
        <dbReference type="Proteomes" id="UP000515146"/>
    </source>
</evidence>
<dbReference type="KEGG" id="dpte:113799304"/>
<evidence type="ECO:0000259" key="4">
    <source>
        <dbReference type="SMART" id="SM00937"/>
    </source>
</evidence>
<name>A0A6P6YJK5_DERPT</name>
<dbReference type="PANTHER" id="PTHR43804">
    <property type="entry name" value="LD18447P"/>
    <property type="match status" value="1"/>
</dbReference>
<dbReference type="PANTHER" id="PTHR43804:SF7">
    <property type="entry name" value="LD18447P"/>
    <property type="match status" value="1"/>
</dbReference>